<evidence type="ECO:0000259" key="2">
    <source>
        <dbReference type="PROSITE" id="PS50041"/>
    </source>
</evidence>
<feature type="domain" description="C-type lectin" evidence="2">
    <location>
        <begin position="154"/>
        <end position="262"/>
    </location>
</feature>
<dbReference type="PANTHER" id="PTHR45784:SF8">
    <property type="entry name" value="C-TYPE MANNOSE RECEPTOR 2-RELATED"/>
    <property type="match status" value="1"/>
</dbReference>
<dbReference type="SUPFAM" id="SSF56436">
    <property type="entry name" value="C-type lectin-like"/>
    <property type="match status" value="2"/>
</dbReference>
<dbReference type="Proteomes" id="UP000822369">
    <property type="component" value="Chromosome 3"/>
</dbReference>
<gene>
    <name evidence="3" type="ORF">G4P62_005292</name>
</gene>
<comment type="caution">
    <text evidence="3">The sequence shown here is derived from an EMBL/GenBank/DDBJ whole genome shotgun (WGS) entry which is preliminary data.</text>
</comment>
<protein>
    <submittedName>
        <fullName evidence="3">Snaclec 3-like</fullName>
    </submittedName>
</protein>
<dbReference type="CDD" id="cd00037">
    <property type="entry name" value="CLECT"/>
    <property type="match status" value="2"/>
</dbReference>
<dbReference type="OMA" id="WIGLHQD"/>
<reference evidence="3" key="1">
    <citation type="submission" date="2020-03" db="EMBL/GenBank/DDBJ databases">
        <title>Intra-Species Differences in Population Size shape Life History and Genome Evolution.</title>
        <authorList>
            <person name="Willemsen D."/>
            <person name="Cui R."/>
            <person name="Valenzano D.R."/>
        </authorList>
    </citation>
    <scope>NUCLEOTIDE SEQUENCE</scope>
    <source>
        <strain evidence="3">GRZ</strain>
        <tissue evidence="3">Whole</tissue>
    </source>
</reference>
<dbReference type="InterPro" id="IPR016187">
    <property type="entry name" value="CTDL_fold"/>
</dbReference>
<dbReference type="AlphaFoldDB" id="A0A9D2YSP9"/>
<evidence type="ECO:0000313" key="3">
    <source>
        <dbReference type="EMBL" id="KAF7226349.1"/>
    </source>
</evidence>
<organism evidence="3 4">
    <name type="scientific">Nothobranchius furzeri</name>
    <name type="common">Turquoise killifish</name>
    <dbReference type="NCBI Taxonomy" id="105023"/>
    <lineage>
        <taxon>Eukaryota</taxon>
        <taxon>Metazoa</taxon>
        <taxon>Chordata</taxon>
        <taxon>Craniata</taxon>
        <taxon>Vertebrata</taxon>
        <taxon>Euteleostomi</taxon>
        <taxon>Actinopterygii</taxon>
        <taxon>Neopterygii</taxon>
        <taxon>Teleostei</taxon>
        <taxon>Neoteleostei</taxon>
        <taxon>Acanthomorphata</taxon>
        <taxon>Ovalentaria</taxon>
        <taxon>Atherinomorphae</taxon>
        <taxon>Cyprinodontiformes</taxon>
        <taxon>Nothobranchiidae</taxon>
        <taxon>Nothobranchius</taxon>
    </lineage>
</organism>
<accession>A0A9D2YSP9</accession>
<keyword evidence="1" id="KW-0732">Signal</keyword>
<dbReference type="KEGG" id="nfu:107379095"/>
<feature type="domain" description="C-type lectin" evidence="2">
    <location>
        <begin position="38"/>
        <end position="146"/>
    </location>
</feature>
<evidence type="ECO:0000256" key="1">
    <source>
        <dbReference type="SAM" id="SignalP"/>
    </source>
</evidence>
<evidence type="ECO:0000313" key="4">
    <source>
        <dbReference type="Proteomes" id="UP000822369"/>
    </source>
</evidence>
<dbReference type="PROSITE" id="PS50041">
    <property type="entry name" value="C_TYPE_LECTIN_2"/>
    <property type="match status" value="2"/>
</dbReference>
<dbReference type="Pfam" id="PF00059">
    <property type="entry name" value="Lectin_C"/>
    <property type="match status" value="2"/>
</dbReference>
<feature type="signal peptide" evidence="1">
    <location>
        <begin position="1"/>
        <end position="23"/>
    </location>
</feature>
<dbReference type="SMART" id="SM00034">
    <property type="entry name" value="CLECT"/>
    <property type="match status" value="1"/>
</dbReference>
<dbReference type="InterPro" id="IPR016186">
    <property type="entry name" value="C-type_lectin-like/link_sf"/>
</dbReference>
<dbReference type="InterPro" id="IPR001304">
    <property type="entry name" value="C-type_lectin-like"/>
</dbReference>
<dbReference type="Gene3D" id="3.10.100.10">
    <property type="entry name" value="Mannose-Binding Protein A, subunit A"/>
    <property type="match status" value="2"/>
</dbReference>
<dbReference type="EMBL" id="JAAVVJ010000003">
    <property type="protein sequence ID" value="KAF7226349.1"/>
    <property type="molecule type" value="Genomic_DNA"/>
</dbReference>
<feature type="chain" id="PRO_5038679844" evidence="1">
    <location>
        <begin position="24"/>
        <end position="276"/>
    </location>
</feature>
<name>A0A9D2YSP9_NOTFU</name>
<sequence length="276" mass="32204">MERHRHPELVIFILLMMVLWLKADLEITLYCPARTLGWNSARSYCRSTYQDLVTWDIVDVEYMTKWLRNERFMTVWIGLQEDPDQAFVWKWINLKTGEGVTGENLSASSNWALESSVTGSCGSYSYTTPKKWHKTVCSTLLPFICFDDNLVVVTENMTWEDALSYCRKMTTSSYRYDLLSLTNLSDSSYISNRIYRTTTEEVWIGLRFLGGKWWWPDGQMTNSEMMLPDCPSQLRRCGVLSKNETGHWITRDCSESRNFICSRTKVVTSTKDEEIL</sequence>
<proteinExistence type="predicted"/>
<dbReference type="PANTHER" id="PTHR45784">
    <property type="entry name" value="C-TYPE LECTIN DOMAIN FAMILY 20 MEMBER A-RELATED"/>
    <property type="match status" value="1"/>
</dbReference>